<dbReference type="Proteomes" id="UP000054241">
    <property type="component" value="Unassembled WGS sequence"/>
</dbReference>
<dbReference type="CDD" id="cd00688">
    <property type="entry name" value="ISOPREN_C2_like"/>
    <property type="match status" value="1"/>
</dbReference>
<sequence>MRTEGRSTVECAREAARDAVAWVMAQHPDRFAVDAQCLLAEAGMATEPSWLRRRKLELVRDAHLSDGGYESKYGGGEPSVLWTADAARRLHLAGDEQRLLPALLWLKKRQLPDGSWLESEAVPWGRGWYRAPGAHLWITAAVTQSLWGVPAAAPLTRRAMTFLERAVGQYGRLASSPDPDLALRVAGFDLFSTAVVAELFRLLGRPFPAAAEAVEYLLGRQQEDGSWEGAADPTQAVVSALVQFGCAGRAETERGVRALLTWRTDDGSFTHCPGERGDWTLTAYTARTLHRYAQAAGPAAAVSTDDTRRSG</sequence>
<gene>
    <name evidence="1" type="ORF">AQI88_08325</name>
</gene>
<reference evidence="1 2" key="1">
    <citation type="submission" date="2015-10" db="EMBL/GenBank/DDBJ databases">
        <title>Draft genome sequence of Streptomyces cellostaticus DSM 40189, type strain for the species Streptomyces cellostaticus.</title>
        <authorList>
            <person name="Ruckert C."/>
            <person name="Winkler A."/>
            <person name="Kalinowski J."/>
            <person name="Kampfer P."/>
            <person name="Glaeser S."/>
        </authorList>
    </citation>
    <scope>NUCLEOTIDE SEQUENCE [LARGE SCALE GENOMIC DNA]</scope>
    <source>
        <strain evidence="1 2">DSM 40189</strain>
    </source>
</reference>
<name>A0A101NQ14_9ACTN</name>
<dbReference type="Gene3D" id="1.50.10.20">
    <property type="match status" value="2"/>
</dbReference>
<dbReference type="EMBL" id="LMWL01000011">
    <property type="protein sequence ID" value="KUM97271.1"/>
    <property type="molecule type" value="Genomic_DNA"/>
</dbReference>
<keyword evidence="2" id="KW-1185">Reference proteome</keyword>
<dbReference type="STRING" id="67285.AQI88_08325"/>
<organism evidence="1 2">
    <name type="scientific">Streptomyces cellostaticus</name>
    <dbReference type="NCBI Taxonomy" id="67285"/>
    <lineage>
        <taxon>Bacteria</taxon>
        <taxon>Bacillati</taxon>
        <taxon>Actinomycetota</taxon>
        <taxon>Actinomycetes</taxon>
        <taxon>Kitasatosporales</taxon>
        <taxon>Streptomycetaceae</taxon>
        <taxon>Streptomyces</taxon>
    </lineage>
</organism>
<evidence type="ECO:0000313" key="2">
    <source>
        <dbReference type="Proteomes" id="UP000054241"/>
    </source>
</evidence>
<dbReference type="InterPro" id="IPR008930">
    <property type="entry name" value="Terpenoid_cyclase/PrenylTrfase"/>
</dbReference>
<dbReference type="AlphaFoldDB" id="A0A101NQ14"/>
<evidence type="ECO:0008006" key="3">
    <source>
        <dbReference type="Google" id="ProtNLM"/>
    </source>
</evidence>
<accession>A0A101NQ14</accession>
<comment type="caution">
    <text evidence="1">The sequence shown here is derived from an EMBL/GenBank/DDBJ whole genome shotgun (WGS) entry which is preliminary data.</text>
</comment>
<protein>
    <recommendedName>
        <fullName evidence="3">Squalene cyclase C-terminal domain-containing protein</fullName>
    </recommendedName>
</protein>
<evidence type="ECO:0000313" key="1">
    <source>
        <dbReference type="EMBL" id="KUM97271.1"/>
    </source>
</evidence>
<proteinExistence type="predicted"/>
<dbReference type="SUPFAM" id="SSF48239">
    <property type="entry name" value="Terpenoid cyclases/Protein prenyltransferases"/>
    <property type="match status" value="2"/>
</dbReference>